<dbReference type="EMBL" id="BONJ01000026">
    <property type="protein sequence ID" value="GIG16436.1"/>
    <property type="molecule type" value="Genomic_DNA"/>
</dbReference>
<protein>
    <submittedName>
        <fullName evidence="1">Uncharacterized protein</fullName>
    </submittedName>
</protein>
<sequence>MTDTGSAGSGQIRTKECTDMTITLTEQDQSTLRLAAYGAVTLLAAAGAAGGSPHKMATNGSIALGAATGLVGHVLAKHPKAKDLNGKSVAEIADRVLPALTASMSLLKGHSPAEADNFRGAVVTAIGAATHRSEPSPVVADMITKITKALDA</sequence>
<dbReference type="RefSeq" id="WP_239086669.1">
    <property type="nucleotide sequence ID" value="NZ_BAAATT010000003.1"/>
</dbReference>
<proteinExistence type="predicted"/>
<reference evidence="1" key="1">
    <citation type="submission" date="2021-01" db="EMBL/GenBank/DDBJ databases">
        <title>Whole genome shotgun sequence of Catellatospora methionotrophica NBRC 14553.</title>
        <authorList>
            <person name="Komaki H."/>
            <person name="Tamura T."/>
        </authorList>
    </citation>
    <scope>NUCLEOTIDE SEQUENCE</scope>
    <source>
        <strain evidence="1">NBRC 14553</strain>
    </source>
</reference>
<dbReference type="AlphaFoldDB" id="A0A8J3PII3"/>
<comment type="caution">
    <text evidence="1">The sequence shown here is derived from an EMBL/GenBank/DDBJ whole genome shotgun (WGS) entry which is preliminary data.</text>
</comment>
<organism evidence="1 2">
    <name type="scientific">Catellatospora methionotrophica</name>
    <dbReference type="NCBI Taxonomy" id="121620"/>
    <lineage>
        <taxon>Bacteria</taxon>
        <taxon>Bacillati</taxon>
        <taxon>Actinomycetota</taxon>
        <taxon>Actinomycetes</taxon>
        <taxon>Micromonosporales</taxon>
        <taxon>Micromonosporaceae</taxon>
        <taxon>Catellatospora</taxon>
    </lineage>
</organism>
<keyword evidence="2" id="KW-1185">Reference proteome</keyword>
<dbReference type="Proteomes" id="UP000660339">
    <property type="component" value="Unassembled WGS sequence"/>
</dbReference>
<gene>
    <name evidence="1" type="ORF">Cme02nite_47680</name>
</gene>
<name>A0A8J3PII3_9ACTN</name>
<accession>A0A8J3PII3</accession>
<evidence type="ECO:0000313" key="1">
    <source>
        <dbReference type="EMBL" id="GIG16436.1"/>
    </source>
</evidence>
<evidence type="ECO:0000313" key="2">
    <source>
        <dbReference type="Proteomes" id="UP000660339"/>
    </source>
</evidence>